<dbReference type="EMBL" id="LS992241">
    <property type="protein sequence ID" value="SYX86989.1"/>
    <property type="molecule type" value="Genomic_DNA"/>
</dbReference>
<name>A0A383RKR7_PAEAL</name>
<gene>
    <name evidence="1" type="ORF">PBLR_15415</name>
</gene>
<dbReference type="RefSeq" id="WP_138188745.1">
    <property type="nucleotide sequence ID" value="NZ_LS992241.1"/>
</dbReference>
<dbReference type="Pfam" id="PF14398">
    <property type="entry name" value="ATPgrasp_YheCD"/>
    <property type="match status" value="1"/>
</dbReference>
<reference evidence="2" key="1">
    <citation type="submission" date="2018-08" db="EMBL/GenBank/DDBJ databases">
        <authorList>
            <person name="Chevrot R."/>
        </authorList>
    </citation>
    <scope>NUCLEOTIDE SEQUENCE [LARGE SCALE GENOMIC DNA]</scope>
</reference>
<protein>
    <recommendedName>
        <fullName evidence="3">YheC/YheD family protein</fullName>
    </recommendedName>
</protein>
<dbReference type="InterPro" id="IPR026838">
    <property type="entry name" value="YheC/D"/>
</dbReference>
<dbReference type="Gene3D" id="3.30.470.20">
    <property type="entry name" value="ATP-grasp fold, B domain"/>
    <property type="match status" value="1"/>
</dbReference>
<accession>A0A383RKR7</accession>
<proteinExistence type="predicted"/>
<evidence type="ECO:0000313" key="2">
    <source>
        <dbReference type="Proteomes" id="UP000304148"/>
    </source>
</evidence>
<organism evidence="1 2">
    <name type="scientific">Paenibacillus alvei</name>
    <name type="common">Bacillus alvei</name>
    <dbReference type="NCBI Taxonomy" id="44250"/>
    <lineage>
        <taxon>Bacteria</taxon>
        <taxon>Bacillati</taxon>
        <taxon>Bacillota</taxon>
        <taxon>Bacilli</taxon>
        <taxon>Bacillales</taxon>
        <taxon>Paenibacillaceae</taxon>
        <taxon>Paenibacillus</taxon>
    </lineage>
</organism>
<evidence type="ECO:0008006" key="3">
    <source>
        <dbReference type="Google" id="ProtNLM"/>
    </source>
</evidence>
<dbReference type="Proteomes" id="UP000304148">
    <property type="component" value="Chromosome"/>
</dbReference>
<evidence type="ECO:0000313" key="1">
    <source>
        <dbReference type="EMBL" id="SYX86989.1"/>
    </source>
</evidence>
<sequence length="247" mass="28367">MSSRRIFSKWKKTKILQDSSLRSYIPKTSIYSALRLKEMLNQYQMVYVKPDLGTHGKGVMRVTQRTNDSFELREGTSTATFTEIDSLLAKIKTRIGKRKYLIQQGVHMLSHRGRKFDLRVFVQKNVNNKWEVMSIFGRKAAAHKIVTNVSNGGKMESLRTLLKPHLNANSTQQLRSELERIGLSVGARLSKGRKGLKELGLDIAIDKSMHPWILEVNTKPAIYVYRTFNPAAYRRIVRNAKAYGRLK</sequence>
<dbReference type="AlphaFoldDB" id="A0A383RKR7"/>
<dbReference type="SUPFAM" id="SSF56059">
    <property type="entry name" value="Glutathione synthetase ATP-binding domain-like"/>
    <property type="match status" value="1"/>
</dbReference>